<dbReference type="EMBL" id="BMAW01050968">
    <property type="protein sequence ID" value="GFS77873.1"/>
    <property type="molecule type" value="Genomic_DNA"/>
</dbReference>
<evidence type="ECO:0000313" key="2">
    <source>
        <dbReference type="Proteomes" id="UP000887013"/>
    </source>
</evidence>
<protein>
    <submittedName>
        <fullName evidence="1">Uncharacterized protein</fullName>
    </submittedName>
</protein>
<name>A0A8X6T3M1_NEPPI</name>
<keyword evidence="2" id="KW-1185">Reference proteome</keyword>
<dbReference type="AlphaFoldDB" id="A0A8X6T3M1"/>
<evidence type="ECO:0000313" key="1">
    <source>
        <dbReference type="EMBL" id="GFS77873.1"/>
    </source>
</evidence>
<proteinExistence type="predicted"/>
<accession>A0A8X6T3M1</accession>
<comment type="caution">
    <text evidence="1">The sequence shown here is derived from an EMBL/GenBank/DDBJ whole genome shotgun (WGS) entry which is preliminary data.</text>
</comment>
<dbReference type="Proteomes" id="UP000887013">
    <property type="component" value="Unassembled WGS sequence"/>
</dbReference>
<reference evidence="1" key="1">
    <citation type="submission" date="2020-08" db="EMBL/GenBank/DDBJ databases">
        <title>Multicomponent nature underlies the extraordinary mechanical properties of spider dragline silk.</title>
        <authorList>
            <person name="Kono N."/>
            <person name="Nakamura H."/>
            <person name="Mori M."/>
            <person name="Yoshida Y."/>
            <person name="Ohtoshi R."/>
            <person name="Malay A.D."/>
            <person name="Moran D.A.P."/>
            <person name="Tomita M."/>
            <person name="Numata K."/>
            <person name="Arakawa K."/>
        </authorList>
    </citation>
    <scope>NUCLEOTIDE SEQUENCE</scope>
</reference>
<organism evidence="1 2">
    <name type="scientific">Nephila pilipes</name>
    <name type="common">Giant wood spider</name>
    <name type="synonym">Nephila maculata</name>
    <dbReference type="NCBI Taxonomy" id="299642"/>
    <lineage>
        <taxon>Eukaryota</taxon>
        <taxon>Metazoa</taxon>
        <taxon>Ecdysozoa</taxon>
        <taxon>Arthropoda</taxon>
        <taxon>Chelicerata</taxon>
        <taxon>Arachnida</taxon>
        <taxon>Araneae</taxon>
        <taxon>Araneomorphae</taxon>
        <taxon>Entelegynae</taxon>
        <taxon>Araneoidea</taxon>
        <taxon>Nephilidae</taxon>
        <taxon>Nephila</taxon>
    </lineage>
</organism>
<sequence length="90" mass="10589">MFLKKLFYLPVDWCAKAMTIGSFCLEIYQRSDEVTVYDGWPSQAILKTWQRADQLIVFHVRADVWSNLKELSRIQTNKKSLDELYLITGN</sequence>
<gene>
    <name evidence="1" type="ORF">NPIL_168081</name>
</gene>